<dbReference type="AlphaFoldDB" id="A0A401IQY7"/>
<reference evidence="3 4" key="1">
    <citation type="journal article" date="2019" name="Int. J. Syst. Evol. Microbiol.">
        <title>Lactobacillus salitolerans sp. nov., a novel lactic acid bacterium isolated from spent mushroom substrates.</title>
        <authorList>
            <person name="Tohno M."/>
            <person name="Tanizawa Y."/>
            <person name="Kojima Y."/>
            <person name="Sakamoto M."/>
            <person name="Nakamura Y."/>
            <person name="Ohkuma M."/>
            <person name="Kobayashi H."/>
        </authorList>
    </citation>
    <scope>NUCLEOTIDE SEQUENCE [LARGE SCALE GENOMIC DNA]</scope>
    <source>
        <strain evidence="3 4">YK43</strain>
    </source>
</reference>
<dbReference type="PROSITE" id="PS50889">
    <property type="entry name" value="S4"/>
    <property type="match status" value="1"/>
</dbReference>
<dbReference type="InterPro" id="IPR002942">
    <property type="entry name" value="S4_RNA-bd"/>
</dbReference>
<evidence type="ECO:0000313" key="3">
    <source>
        <dbReference type="EMBL" id="GBG93941.1"/>
    </source>
</evidence>
<proteinExistence type="predicted"/>
<dbReference type="Proteomes" id="UP000286848">
    <property type="component" value="Unassembled WGS sequence"/>
</dbReference>
<dbReference type="CDD" id="cd00165">
    <property type="entry name" value="S4"/>
    <property type="match status" value="1"/>
</dbReference>
<evidence type="ECO:0000313" key="4">
    <source>
        <dbReference type="Proteomes" id="UP000286848"/>
    </source>
</evidence>
<organism evidence="3 4">
    <name type="scientific">Ligilactobacillus salitolerans</name>
    <dbReference type="NCBI Taxonomy" id="1808352"/>
    <lineage>
        <taxon>Bacteria</taxon>
        <taxon>Bacillati</taxon>
        <taxon>Bacillota</taxon>
        <taxon>Bacilli</taxon>
        <taxon>Lactobacillales</taxon>
        <taxon>Lactobacillaceae</taxon>
        <taxon>Ligilactobacillus</taxon>
    </lineage>
</organism>
<accession>A0A401IQY7</accession>
<keyword evidence="3" id="KW-0132">Cell division</keyword>
<dbReference type="InterPro" id="IPR040591">
    <property type="entry name" value="RqcP2_RBD"/>
</dbReference>
<gene>
    <name evidence="3" type="ORF">LFYK43_04000</name>
</gene>
<dbReference type="EMBL" id="BFFP01000004">
    <property type="protein sequence ID" value="GBG93941.1"/>
    <property type="molecule type" value="Genomic_DNA"/>
</dbReference>
<feature type="domain" description="RNA-binding S4" evidence="2">
    <location>
        <begin position="186"/>
        <end position="246"/>
    </location>
</feature>
<dbReference type="OrthoDB" id="9812787at2"/>
<dbReference type="Gene3D" id="3.30.70.330">
    <property type="match status" value="1"/>
</dbReference>
<dbReference type="InterPro" id="IPR036986">
    <property type="entry name" value="S4_RNA-bd_sf"/>
</dbReference>
<protein>
    <submittedName>
        <fullName evidence="3">Cell division protein</fullName>
    </submittedName>
</protein>
<dbReference type="Gene3D" id="3.30.1370.160">
    <property type="match status" value="1"/>
</dbReference>
<dbReference type="GO" id="GO:0051301">
    <property type="term" value="P:cell division"/>
    <property type="evidence" value="ECO:0007669"/>
    <property type="project" value="UniProtKB-KW"/>
</dbReference>
<evidence type="ECO:0000259" key="2">
    <source>
        <dbReference type="SMART" id="SM00363"/>
    </source>
</evidence>
<dbReference type="GO" id="GO:0003723">
    <property type="term" value="F:RNA binding"/>
    <property type="evidence" value="ECO:0007669"/>
    <property type="project" value="UniProtKB-KW"/>
</dbReference>
<keyword evidence="4" id="KW-1185">Reference proteome</keyword>
<dbReference type="SUPFAM" id="SSF55174">
    <property type="entry name" value="Alpha-L RNA-binding motif"/>
    <property type="match status" value="1"/>
</dbReference>
<dbReference type="InterPro" id="IPR012677">
    <property type="entry name" value="Nucleotide-bd_a/b_plait_sf"/>
</dbReference>
<dbReference type="RefSeq" id="WP_124974900.1">
    <property type="nucleotide sequence ID" value="NZ_BFFP01000004.1"/>
</dbReference>
<dbReference type="SMART" id="SM00363">
    <property type="entry name" value="S4"/>
    <property type="match status" value="1"/>
</dbReference>
<dbReference type="Pfam" id="PF17774">
    <property type="entry name" value="YlmH_RBD"/>
    <property type="match status" value="1"/>
</dbReference>
<evidence type="ECO:0000256" key="1">
    <source>
        <dbReference type="PROSITE-ProRule" id="PRU00182"/>
    </source>
</evidence>
<comment type="caution">
    <text evidence="3">The sequence shown here is derived from an EMBL/GenBank/DDBJ whole genome shotgun (WGS) entry which is preliminary data.</text>
</comment>
<dbReference type="Gene3D" id="3.10.290.10">
    <property type="entry name" value="RNA-binding S4 domain"/>
    <property type="match status" value="1"/>
</dbReference>
<sequence>MTAVNALIYQHFRSDEAPVIDELNDLINQAENEYRPVLSHFLNPRELFIAQTLVNTHDEVKLKSFGGVTTAERKRALFFPTYYTPTLEDYQLVLMEIEYPQKFAVLSHGSILGTLVNSGIQREVLGDIITDSTRWQFALEAPLVPFLQEQVTRIGRVKVRLVQKDLTEAVNQISEWEEVNDTVASLRADALVSHFYGLSRKHAKELIRAHKVHLNWALLEKPDYELADYDILSVRGYGRIKLNEQFGLSKKGKLKISAAILKK</sequence>
<keyword evidence="3" id="KW-0131">Cell cycle</keyword>
<keyword evidence="1" id="KW-0694">RNA-binding</keyword>
<name>A0A401IQY7_9LACO</name>